<feature type="domain" description="Response regulatory" evidence="3">
    <location>
        <begin position="12"/>
        <end position="130"/>
    </location>
</feature>
<keyword evidence="5" id="KW-1185">Reference proteome</keyword>
<feature type="modified residue" description="4-aspartylphosphate" evidence="2">
    <location>
        <position position="62"/>
    </location>
</feature>
<dbReference type="InterPro" id="IPR011006">
    <property type="entry name" value="CheY-like_superfamily"/>
</dbReference>
<dbReference type="PANTHER" id="PTHR43719">
    <property type="entry name" value="TWO-COMPONENT HISTIDINE KINASE"/>
    <property type="match status" value="1"/>
</dbReference>
<dbReference type="CDD" id="cd17546">
    <property type="entry name" value="REC_hyHK_CKI1_RcsC-like"/>
    <property type="match status" value="1"/>
</dbReference>
<organism evidence="4 5">
    <name type="scientific">Gigaspora margarita</name>
    <dbReference type="NCBI Taxonomy" id="4874"/>
    <lineage>
        <taxon>Eukaryota</taxon>
        <taxon>Fungi</taxon>
        <taxon>Fungi incertae sedis</taxon>
        <taxon>Mucoromycota</taxon>
        <taxon>Glomeromycotina</taxon>
        <taxon>Glomeromycetes</taxon>
        <taxon>Diversisporales</taxon>
        <taxon>Gigasporaceae</taxon>
        <taxon>Gigaspora</taxon>
    </lineage>
</organism>
<dbReference type="InterPro" id="IPR050956">
    <property type="entry name" value="2C_system_His_kinase"/>
</dbReference>
<keyword evidence="1 2" id="KW-0597">Phosphoprotein</keyword>
<protein>
    <submittedName>
        <fullName evidence="4">21146_t:CDS:1</fullName>
    </submittedName>
</protein>
<reference evidence="4 5" key="1">
    <citation type="submission" date="2021-06" db="EMBL/GenBank/DDBJ databases">
        <authorList>
            <person name="Kallberg Y."/>
            <person name="Tangrot J."/>
            <person name="Rosling A."/>
        </authorList>
    </citation>
    <scope>NUCLEOTIDE SEQUENCE [LARGE SCALE GENOMIC DNA]</scope>
    <source>
        <strain evidence="4 5">120-4 pot B 10/14</strain>
    </source>
</reference>
<dbReference type="PROSITE" id="PS50110">
    <property type="entry name" value="RESPONSE_REGULATORY"/>
    <property type="match status" value="1"/>
</dbReference>
<dbReference type="Proteomes" id="UP000789901">
    <property type="component" value="Unassembled WGS sequence"/>
</dbReference>
<evidence type="ECO:0000256" key="2">
    <source>
        <dbReference type="PROSITE-ProRule" id="PRU00169"/>
    </source>
</evidence>
<evidence type="ECO:0000256" key="1">
    <source>
        <dbReference type="ARBA" id="ARBA00022553"/>
    </source>
</evidence>
<dbReference type="SUPFAM" id="SSF52172">
    <property type="entry name" value="CheY-like"/>
    <property type="match status" value="1"/>
</dbReference>
<dbReference type="InterPro" id="IPR001789">
    <property type="entry name" value="Sig_transdc_resp-reg_receiver"/>
</dbReference>
<dbReference type="PANTHER" id="PTHR43719:SF28">
    <property type="entry name" value="PEROXIDE STRESS-ACTIVATED HISTIDINE KINASE MAK1-RELATED"/>
    <property type="match status" value="1"/>
</dbReference>
<dbReference type="SMART" id="SM00448">
    <property type="entry name" value="REC"/>
    <property type="match status" value="1"/>
</dbReference>
<dbReference type="EMBL" id="CAJVQB010012961">
    <property type="protein sequence ID" value="CAG8759066.1"/>
    <property type="molecule type" value="Genomic_DNA"/>
</dbReference>
<evidence type="ECO:0000259" key="3">
    <source>
        <dbReference type="PROSITE" id="PS50110"/>
    </source>
</evidence>
<comment type="caution">
    <text evidence="4">The sequence shown here is derived from an EMBL/GenBank/DDBJ whole genome shotgun (WGS) entry which is preliminary data.</text>
</comment>
<evidence type="ECO:0000313" key="4">
    <source>
        <dbReference type="EMBL" id="CAG8759066.1"/>
    </source>
</evidence>
<dbReference type="Pfam" id="PF00072">
    <property type="entry name" value="Response_reg"/>
    <property type="match status" value="1"/>
</dbReference>
<name>A0ABN7VDV1_GIGMA</name>
<proteinExistence type="predicted"/>
<sequence>MTTKFAIPIIIKSLVVDDNLITGKILSKILTKEFNHQVTFISSGSEALNLLSQDVYDLVFMDIDMPELSGIETSIKIRNSTLVMKQNKAIPIFAYTTNKWKEEFLNAGMNGYIQKPTSPYKVQVVIETVSHRL</sequence>
<evidence type="ECO:0000313" key="5">
    <source>
        <dbReference type="Proteomes" id="UP000789901"/>
    </source>
</evidence>
<dbReference type="Gene3D" id="3.40.50.2300">
    <property type="match status" value="1"/>
</dbReference>
<accession>A0ABN7VDV1</accession>
<gene>
    <name evidence="4" type="ORF">GMARGA_LOCUS17262</name>
</gene>